<sequence>MNVTRWLVAAPQVNPELEDRLMQVIMGVDMSVEGVYWGPVTFAPVTSGSSKKEVASFMITGPEDSMMAALERLCLELKAAVTIIIEQSCNKSSKYFVKKVYVEGNLLHCSQESSGTQDQLQDPQRIGRHKFMSSIPKCLCPSGSLNPPPLVEAALLVPNTKGPTRTTPFRSSSPQDTLTMSFPSPSPTYEVSFQSQPAVPNRNPPFTTGQGLIPDEHQEIYYEILPDLTARRVTVSQPVQDSEEPFYSNIPPEDSVRPRSPHYAERERAAEEIITEIQAKRVEEQQQQQQHGRAEAWGGRKKAVCLSSLSPSRTKVIERRKRIRQMIIRRKER</sequence>
<comment type="caution">
    <text evidence="2">The sequence shown here is derived from an EMBL/GenBank/DDBJ whole genome shotgun (WGS) entry which is preliminary data.</text>
</comment>
<evidence type="ECO:0000313" key="3">
    <source>
        <dbReference type="Proteomes" id="UP001487740"/>
    </source>
</evidence>
<feature type="compositionally biased region" description="Polar residues" evidence="1">
    <location>
        <begin position="161"/>
        <end position="188"/>
    </location>
</feature>
<evidence type="ECO:0000256" key="1">
    <source>
        <dbReference type="SAM" id="MobiDB-lite"/>
    </source>
</evidence>
<name>A0AAW0S9L2_SCYPA</name>
<feature type="region of interest" description="Disordered" evidence="1">
    <location>
        <begin position="239"/>
        <end position="259"/>
    </location>
</feature>
<accession>A0AAW0S9L2</accession>
<reference evidence="2 3" key="1">
    <citation type="submission" date="2023-03" db="EMBL/GenBank/DDBJ databases">
        <title>High-quality genome of Scylla paramamosain provides insights in environmental adaptation.</title>
        <authorList>
            <person name="Zhang L."/>
        </authorList>
    </citation>
    <scope>NUCLEOTIDE SEQUENCE [LARGE SCALE GENOMIC DNA]</scope>
    <source>
        <strain evidence="2">LZ_2023a</strain>
        <tissue evidence="2">Muscle</tissue>
    </source>
</reference>
<gene>
    <name evidence="2" type="ORF">O3P69_015705</name>
</gene>
<feature type="region of interest" description="Disordered" evidence="1">
    <location>
        <begin position="159"/>
        <end position="188"/>
    </location>
</feature>
<dbReference type="EMBL" id="JARAKH010006404">
    <property type="protein sequence ID" value="KAK8371808.1"/>
    <property type="molecule type" value="Genomic_DNA"/>
</dbReference>
<dbReference type="AlphaFoldDB" id="A0AAW0S9L2"/>
<proteinExistence type="predicted"/>
<protein>
    <submittedName>
        <fullName evidence="2">Uncharacterized protein</fullName>
    </submittedName>
</protein>
<evidence type="ECO:0000313" key="2">
    <source>
        <dbReference type="EMBL" id="KAK8371808.1"/>
    </source>
</evidence>
<dbReference type="Proteomes" id="UP001487740">
    <property type="component" value="Unassembled WGS sequence"/>
</dbReference>
<keyword evidence="3" id="KW-1185">Reference proteome</keyword>
<organism evidence="2 3">
    <name type="scientific">Scylla paramamosain</name>
    <name type="common">Mud crab</name>
    <dbReference type="NCBI Taxonomy" id="85552"/>
    <lineage>
        <taxon>Eukaryota</taxon>
        <taxon>Metazoa</taxon>
        <taxon>Ecdysozoa</taxon>
        <taxon>Arthropoda</taxon>
        <taxon>Crustacea</taxon>
        <taxon>Multicrustacea</taxon>
        <taxon>Malacostraca</taxon>
        <taxon>Eumalacostraca</taxon>
        <taxon>Eucarida</taxon>
        <taxon>Decapoda</taxon>
        <taxon>Pleocyemata</taxon>
        <taxon>Brachyura</taxon>
        <taxon>Eubrachyura</taxon>
        <taxon>Portunoidea</taxon>
        <taxon>Portunidae</taxon>
        <taxon>Portuninae</taxon>
        <taxon>Scylla</taxon>
    </lineage>
</organism>